<dbReference type="AlphaFoldDB" id="A0A921MDA1"/>
<dbReference type="EMBL" id="DYUK01000148">
    <property type="protein sequence ID" value="HJG80104.1"/>
    <property type="molecule type" value="Genomic_DNA"/>
</dbReference>
<evidence type="ECO:0000313" key="2">
    <source>
        <dbReference type="EMBL" id="HJG80104.1"/>
    </source>
</evidence>
<sequence>MPDELIPPLHASDLWLVFTVLGVLLAVLIGFLPLIGHLRGRADGTRAVPVHVRTRYRGLVDDIESRYRAGDLTTKTTAQELSALLRDFAAEAWGTKAKHMTQREMREAGLAPLADGVARLYAAEFERDVPETAARELEVAREVITRW</sequence>
<name>A0A921MDA1_9MICO</name>
<keyword evidence="1" id="KW-1133">Transmembrane helix</keyword>
<accession>A0A921MDA1</accession>
<organism evidence="2 3">
    <name type="scientific">Brevibacterium senegalense</name>
    <dbReference type="NCBI Taxonomy" id="1033736"/>
    <lineage>
        <taxon>Bacteria</taxon>
        <taxon>Bacillati</taxon>
        <taxon>Actinomycetota</taxon>
        <taxon>Actinomycetes</taxon>
        <taxon>Micrococcales</taxon>
        <taxon>Brevibacteriaceae</taxon>
        <taxon>Brevibacterium</taxon>
    </lineage>
</organism>
<proteinExistence type="predicted"/>
<protein>
    <submittedName>
        <fullName evidence="2">Uncharacterized protein</fullName>
    </submittedName>
</protein>
<reference evidence="2" key="2">
    <citation type="submission" date="2021-09" db="EMBL/GenBank/DDBJ databases">
        <authorList>
            <person name="Gilroy R."/>
        </authorList>
    </citation>
    <scope>NUCLEOTIDE SEQUENCE</scope>
    <source>
        <strain evidence="2">ChiGjej5B5-7349</strain>
    </source>
</reference>
<keyword evidence="1" id="KW-0472">Membrane</keyword>
<evidence type="ECO:0000256" key="1">
    <source>
        <dbReference type="SAM" id="Phobius"/>
    </source>
</evidence>
<dbReference type="Proteomes" id="UP000784435">
    <property type="component" value="Unassembled WGS sequence"/>
</dbReference>
<reference evidence="2" key="1">
    <citation type="journal article" date="2021" name="PeerJ">
        <title>Extensive microbial diversity within the chicken gut microbiome revealed by metagenomics and culture.</title>
        <authorList>
            <person name="Gilroy R."/>
            <person name="Ravi A."/>
            <person name="Getino M."/>
            <person name="Pursley I."/>
            <person name="Horton D.L."/>
            <person name="Alikhan N.F."/>
            <person name="Baker D."/>
            <person name="Gharbi K."/>
            <person name="Hall N."/>
            <person name="Watson M."/>
            <person name="Adriaenssens E.M."/>
            <person name="Foster-Nyarko E."/>
            <person name="Jarju S."/>
            <person name="Secka A."/>
            <person name="Antonio M."/>
            <person name="Oren A."/>
            <person name="Chaudhuri R.R."/>
            <person name="La Ragione R."/>
            <person name="Hildebrand F."/>
            <person name="Pallen M.J."/>
        </authorList>
    </citation>
    <scope>NUCLEOTIDE SEQUENCE</scope>
    <source>
        <strain evidence="2">ChiGjej5B5-7349</strain>
    </source>
</reference>
<evidence type="ECO:0000313" key="3">
    <source>
        <dbReference type="Proteomes" id="UP000784435"/>
    </source>
</evidence>
<feature type="transmembrane region" description="Helical" evidence="1">
    <location>
        <begin position="14"/>
        <end position="36"/>
    </location>
</feature>
<keyword evidence="1" id="KW-0812">Transmembrane</keyword>
<comment type="caution">
    <text evidence="2">The sequence shown here is derived from an EMBL/GenBank/DDBJ whole genome shotgun (WGS) entry which is preliminary data.</text>
</comment>
<gene>
    <name evidence="2" type="ORF">K8V08_06805</name>
</gene>